<gene>
    <name evidence="7" type="ORF">FKG94_21145</name>
</gene>
<keyword evidence="3 5" id="KW-1133">Transmembrane helix</keyword>
<dbReference type="Pfam" id="PF00916">
    <property type="entry name" value="Sulfate_transp"/>
    <property type="match status" value="1"/>
</dbReference>
<dbReference type="GO" id="GO:0016020">
    <property type="term" value="C:membrane"/>
    <property type="evidence" value="ECO:0007669"/>
    <property type="project" value="UniProtKB-SubCell"/>
</dbReference>
<dbReference type="InterPro" id="IPR036513">
    <property type="entry name" value="STAS_dom_sf"/>
</dbReference>
<proteinExistence type="predicted"/>
<comment type="caution">
    <text evidence="7">The sequence shown here is derived from an EMBL/GenBank/DDBJ whole genome shotgun (WGS) entry which is preliminary data.</text>
</comment>
<evidence type="ECO:0000256" key="5">
    <source>
        <dbReference type="SAM" id="Phobius"/>
    </source>
</evidence>
<name>A0A545T023_9GAMM</name>
<dbReference type="InterPro" id="IPR011547">
    <property type="entry name" value="SLC26A/SulP_dom"/>
</dbReference>
<dbReference type="InterPro" id="IPR001902">
    <property type="entry name" value="SLC26A/SulP_fam"/>
</dbReference>
<dbReference type="AlphaFoldDB" id="A0A545T023"/>
<feature type="transmembrane region" description="Helical" evidence="5">
    <location>
        <begin position="199"/>
        <end position="216"/>
    </location>
</feature>
<dbReference type="OrthoDB" id="9769739at2"/>
<dbReference type="EMBL" id="VHSG01000024">
    <property type="protein sequence ID" value="TQV70531.1"/>
    <property type="molecule type" value="Genomic_DNA"/>
</dbReference>
<keyword evidence="4 5" id="KW-0472">Membrane</keyword>
<protein>
    <submittedName>
        <fullName evidence="7">SulP family inorganic anion transporter</fullName>
    </submittedName>
</protein>
<evidence type="ECO:0000259" key="6">
    <source>
        <dbReference type="PROSITE" id="PS50801"/>
    </source>
</evidence>
<evidence type="ECO:0000313" key="8">
    <source>
        <dbReference type="Proteomes" id="UP000319732"/>
    </source>
</evidence>
<feature type="transmembrane region" description="Helical" evidence="5">
    <location>
        <begin position="342"/>
        <end position="362"/>
    </location>
</feature>
<dbReference type="Gene3D" id="3.30.750.24">
    <property type="entry name" value="STAS domain"/>
    <property type="match status" value="1"/>
</dbReference>
<evidence type="ECO:0000256" key="4">
    <source>
        <dbReference type="ARBA" id="ARBA00023136"/>
    </source>
</evidence>
<evidence type="ECO:0000313" key="7">
    <source>
        <dbReference type="EMBL" id="TQV70531.1"/>
    </source>
</evidence>
<feature type="domain" description="STAS" evidence="6">
    <location>
        <begin position="442"/>
        <end position="542"/>
    </location>
</feature>
<dbReference type="CDD" id="cd07042">
    <property type="entry name" value="STAS_SulP_like_sulfate_transporter"/>
    <property type="match status" value="1"/>
</dbReference>
<organism evidence="7 8">
    <name type="scientific">Exilibacterium tricleocarpae</name>
    <dbReference type="NCBI Taxonomy" id="2591008"/>
    <lineage>
        <taxon>Bacteria</taxon>
        <taxon>Pseudomonadati</taxon>
        <taxon>Pseudomonadota</taxon>
        <taxon>Gammaproteobacteria</taxon>
        <taxon>Cellvibrionales</taxon>
        <taxon>Cellvibrionaceae</taxon>
        <taxon>Exilibacterium</taxon>
    </lineage>
</organism>
<keyword evidence="8" id="KW-1185">Reference proteome</keyword>
<evidence type="ECO:0000256" key="1">
    <source>
        <dbReference type="ARBA" id="ARBA00004141"/>
    </source>
</evidence>
<feature type="transmembrane region" description="Helical" evidence="5">
    <location>
        <begin position="92"/>
        <end position="112"/>
    </location>
</feature>
<dbReference type="Proteomes" id="UP000319732">
    <property type="component" value="Unassembled WGS sequence"/>
</dbReference>
<evidence type="ECO:0000256" key="2">
    <source>
        <dbReference type="ARBA" id="ARBA00022692"/>
    </source>
</evidence>
<feature type="transmembrane region" description="Helical" evidence="5">
    <location>
        <begin position="244"/>
        <end position="266"/>
    </location>
</feature>
<feature type="transmembrane region" description="Helical" evidence="5">
    <location>
        <begin position="319"/>
        <end position="336"/>
    </location>
</feature>
<feature type="transmembrane region" description="Helical" evidence="5">
    <location>
        <begin position="165"/>
        <end position="187"/>
    </location>
</feature>
<reference evidence="7 8" key="1">
    <citation type="submission" date="2019-06" db="EMBL/GenBank/DDBJ databases">
        <title>Whole genome sequence for Cellvibrionaceae sp. R142.</title>
        <authorList>
            <person name="Wang G."/>
        </authorList>
    </citation>
    <scope>NUCLEOTIDE SEQUENCE [LARGE SCALE GENOMIC DNA]</scope>
    <source>
        <strain evidence="7 8">R142</strain>
    </source>
</reference>
<feature type="transmembrane region" description="Helical" evidence="5">
    <location>
        <begin position="16"/>
        <end position="36"/>
    </location>
</feature>
<keyword evidence="2 5" id="KW-0812">Transmembrane</keyword>
<evidence type="ECO:0000256" key="3">
    <source>
        <dbReference type="ARBA" id="ARBA00022989"/>
    </source>
</evidence>
<feature type="transmembrane region" description="Helical" evidence="5">
    <location>
        <begin position="124"/>
        <end position="145"/>
    </location>
</feature>
<dbReference type="PROSITE" id="PS50801">
    <property type="entry name" value="STAS"/>
    <property type="match status" value="1"/>
</dbReference>
<dbReference type="Pfam" id="PF01740">
    <property type="entry name" value="STAS"/>
    <property type="match status" value="1"/>
</dbReference>
<sequence>MGVFNTINLGNLRGDIFGGVTASIVSLPLALAFGVASGAGPAAGLYGAVLVGLFAALFGGTSTLISEPTGPMTVVMTAVLATMIAQNPDNGVAMAFTVVMIAGVFQILLGALKLGKYITLMPYSVISGFMSGIGVILIILQLAPFLGHPTPPGGVLGTLEQLPQLWQNIAPTEAILGAITLAILFFMPQKLGRLVPPQLVALVIGTLVSLYLFSAADVRRIGEIQLGLPAITVPTFTSDQITTMVLDGIILGTLGCIDSLLTALIADSLTRSEHKSDRELVGQGIGNLVSGMFGGLPGAGATMGTVVNIQSGARTALSGVTRALVLLVVVLGAAQLTENIPLAVLAGIALKVGINILDWSFVKRAHRVSWHAALIMYGVMLLTIFVDLIVAVGLGVFIANVLTIQRLSELQTKNVKAISDADDDVPLTDEEKKLLDQAAGRVLLVYLSGPMIFGVSKAIAREHAGLDQYACIVLDLSDVPLIDTTVSLAIENAIKDAVALERQVFIVGPSKQAKKTLERLGLFELIPGTQLCKTRTEALQRALA</sequence>
<dbReference type="PANTHER" id="PTHR11814">
    <property type="entry name" value="SULFATE TRANSPORTER"/>
    <property type="match status" value="1"/>
</dbReference>
<dbReference type="SUPFAM" id="SSF52091">
    <property type="entry name" value="SpoIIaa-like"/>
    <property type="match status" value="1"/>
</dbReference>
<accession>A0A545T023</accession>
<feature type="transmembrane region" description="Helical" evidence="5">
    <location>
        <begin position="43"/>
        <end position="65"/>
    </location>
</feature>
<dbReference type="GO" id="GO:0055085">
    <property type="term" value="P:transmembrane transport"/>
    <property type="evidence" value="ECO:0007669"/>
    <property type="project" value="InterPro"/>
</dbReference>
<dbReference type="InterPro" id="IPR002645">
    <property type="entry name" value="STAS_dom"/>
</dbReference>
<feature type="transmembrane region" description="Helical" evidence="5">
    <location>
        <begin position="374"/>
        <end position="399"/>
    </location>
</feature>
<comment type="subcellular location">
    <subcellularLocation>
        <location evidence="1">Membrane</location>
        <topology evidence="1">Multi-pass membrane protein</topology>
    </subcellularLocation>
</comment>